<keyword evidence="5 9" id="KW-0460">Magnesium</keyword>
<dbReference type="Pfam" id="PF01769">
    <property type="entry name" value="MgtE"/>
    <property type="match status" value="1"/>
</dbReference>
<evidence type="ECO:0000256" key="3">
    <source>
        <dbReference type="ARBA" id="ARBA00022448"/>
    </source>
</evidence>
<evidence type="ECO:0000256" key="5">
    <source>
        <dbReference type="ARBA" id="ARBA00022842"/>
    </source>
</evidence>
<keyword evidence="6 9" id="KW-1133">Transmembrane helix</keyword>
<dbReference type="PANTHER" id="PTHR41394:SF8">
    <property type="entry name" value="MAGNESIUM TRANSPORTER MGTE"/>
    <property type="match status" value="1"/>
</dbReference>
<dbReference type="RefSeq" id="WP_213543267.1">
    <property type="nucleotide sequence ID" value="NZ_AP023420.1"/>
</dbReference>
<evidence type="ECO:0000313" key="11">
    <source>
        <dbReference type="EMBL" id="BCK84703.1"/>
    </source>
</evidence>
<keyword evidence="9" id="KW-1003">Cell membrane</keyword>
<comment type="subcellular location">
    <subcellularLocation>
        <location evidence="9">Cell membrane</location>
        <topology evidence="9">Multi-pass membrane protein</topology>
    </subcellularLocation>
    <subcellularLocation>
        <location evidence="1">Membrane</location>
        <topology evidence="1">Multi-pass membrane protein</topology>
    </subcellularLocation>
</comment>
<gene>
    <name evidence="11" type="ORF">MM59RIKEN_20220</name>
</gene>
<dbReference type="GO" id="GO:0005886">
    <property type="term" value="C:plasma membrane"/>
    <property type="evidence" value="ECO:0007669"/>
    <property type="project" value="UniProtKB-SubCell"/>
</dbReference>
<keyword evidence="3 9" id="KW-0813">Transport</keyword>
<dbReference type="SUPFAM" id="SSF161093">
    <property type="entry name" value="MgtE membrane domain-like"/>
    <property type="match status" value="1"/>
</dbReference>
<comment type="subunit">
    <text evidence="9">Homodimer.</text>
</comment>
<evidence type="ECO:0000256" key="9">
    <source>
        <dbReference type="RuleBase" id="RU362011"/>
    </source>
</evidence>
<dbReference type="Gene3D" id="3.10.580.10">
    <property type="entry name" value="CBS-domain"/>
    <property type="match status" value="1"/>
</dbReference>
<dbReference type="GO" id="GO:0015095">
    <property type="term" value="F:magnesium ion transmembrane transporter activity"/>
    <property type="evidence" value="ECO:0007669"/>
    <property type="project" value="UniProtKB-UniRule"/>
</dbReference>
<dbReference type="CDD" id="cd04606">
    <property type="entry name" value="CBS_pair_Mg_transporter"/>
    <property type="match status" value="1"/>
</dbReference>
<feature type="transmembrane region" description="Helical" evidence="9">
    <location>
        <begin position="320"/>
        <end position="344"/>
    </location>
</feature>
<keyword evidence="7 9" id="KW-0472">Membrane</keyword>
<dbReference type="InterPro" id="IPR006667">
    <property type="entry name" value="SLC41_membr_dom"/>
</dbReference>
<sequence>MTIFKNLVHKNVCRTAQFWPQPKTLSLGTVGDVMASSPLTIAPSMKVYEAVERVRQVGFSSPQMNTCYVVDENGLLLGLVTVRDLILARGGQLIQSVMNAPSVTLAPGDSQKAAAQFMEQFDLLELPVVEDERLVGVITADDAMSILKDEATEDMEHMAAMAPSEKPYLQASVWSIYRSRIVWLLVLMLSATITGAIISHFEAALAAQVALTAFIPMLMDTGGNCGSQSSVTVIRGLSLGEIRFSDWFQVVWKEFQVSLLCGFTLAAVTYLRVAIFNHQDPVVALVVAISLVVTIVSSKLIGCLLPIAARKAGMDPAVMASPLITTVVDATALITYFQVACWLLPM</sequence>
<dbReference type="PROSITE" id="PS51371">
    <property type="entry name" value="CBS"/>
    <property type="match status" value="2"/>
</dbReference>
<feature type="domain" description="CBS" evidence="10">
    <location>
        <begin position="98"/>
        <end position="153"/>
    </location>
</feature>
<feature type="domain" description="CBS" evidence="10">
    <location>
        <begin position="34"/>
        <end position="96"/>
    </location>
</feature>
<proteinExistence type="inferred from homology"/>
<dbReference type="Gene3D" id="1.10.357.20">
    <property type="entry name" value="SLC41 divalent cation transporters, integral membrane domain"/>
    <property type="match status" value="1"/>
</dbReference>
<keyword evidence="12" id="KW-1185">Reference proteome</keyword>
<dbReference type="InterPro" id="IPR006669">
    <property type="entry name" value="MgtE_transporter"/>
</dbReference>
<evidence type="ECO:0000256" key="4">
    <source>
        <dbReference type="ARBA" id="ARBA00022692"/>
    </source>
</evidence>
<evidence type="ECO:0000256" key="8">
    <source>
        <dbReference type="PROSITE-ProRule" id="PRU00703"/>
    </source>
</evidence>
<evidence type="ECO:0000256" key="2">
    <source>
        <dbReference type="ARBA" id="ARBA00009749"/>
    </source>
</evidence>
<reference evidence="11" key="1">
    <citation type="submission" date="2020-09" db="EMBL/GenBank/DDBJ databases">
        <title>New species isolated from human feces.</title>
        <authorList>
            <person name="Kitahara M."/>
            <person name="Shigeno Y."/>
            <person name="Shime M."/>
            <person name="Matsumoto Y."/>
            <person name="Nakamura S."/>
            <person name="Motooka D."/>
            <person name="Fukuoka S."/>
            <person name="Nishikawa H."/>
            <person name="Benno Y."/>
        </authorList>
    </citation>
    <scope>NUCLEOTIDE SEQUENCE</scope>
    <source>
        <strain evidence="11">MM59</strain>
    </source>
</reference>
<dbReference type="PANTHER" id="PTHR41394">
    <property type="entry name" value="MAGNESIUM TRANSPORTER MGTE"/>
    <property type="match status" value="1"/>
</dbReference>
<dbReference type="Pfam" id="PF00571">
    <property type="entry name" value="CBS"/>
    <property type="match status" value="2"/>
</dbReference>
<evidence type="ECO:0000256" key="7">
    <source>
        <dbReference type="ARBA" id="ARBA00023136"/>
    </source>
</evidence>
<dbReference type="GO" id="GO:0046872">
    <property type="term" value="F:metal ion binding"/>
    <property type="evidence" value="ECO:0007669"/>
    <property type="project" value="UniProtKB-KW"/>
</dbReference>
<protein>
    <recommendedName>
        <fullName evidence="9">Magnesium transporter MgtE</fullName>
    </recommendedName>
</protein>
<dbReference type="KEGG" id="pfaa:MM59RIKEN_20220"/>
<organism evidence="11 12">
    <name type="scientific">Pusillibacter faecalis</name>
    <dbReference type="NCBI Taxonomy" id="2714358"/>
    <lineage>
        <taxon>Bacteria</taxon>
        <taxon>Bacillati</taxon>
        <taxon>Bacillota</taxon>
        <taxon>Clostridia</taxon>
        <taxon>Eubacteriales</taxon>
        <taxon>Oscillospiraceae</taxon>
        <taxon>Pusillibacter</taxon>
    </lineage>
</organism>
<evidence type="ECO:0000259" key="10">
    <source>
        <dbReference type="PROSITE" id="PS51371"/>
    </source>
</evidence>
<keyword evidence="4 9" id="KW-0812">Transmembrane</keyword>
<dbReference type="InterPro" id="IPR000644">
    <property type="entry name" value="CBS_dom"/>
</dbReference>
<dbReference type="SMART" id="SM00116">
    <property type="entry name" value="CBS"/>
    <property type="match status" value="2"/>
</dbReference>
<dbReference type="InterPro" id="IPR036739">
    <property type="entry name" value="SLC41_membr_dom_sf"/>
</dbReference>
<accession>A0A810QJY3</accession>
<feature type="transmembrane region" description="Helical" evidence="9">
    <location>
        <begin position="181"/>
        <end position="201"/>
    </location>
</feature>
<dbReference type="EMBL" id="AP023420">
    <property type="protein sequence ID" value="BCK84703.1"/>
    <property type="molecule type" value="Genomic_DNA"/>
</dbReference>
<dbReference type="Proteomes" id="UP000679848">
    <property type="component" value="Chromosome"/>
</dbReference>
<keyword evidence="9" id="KW-0479">Metal-binding</keyword>
<name>A0A810QJY3_9FIRM</name>
<dbReference type="SUPFAM" id="SSF54631">
    <property type="entry name" value="CBS-domain pair"/>
    <property type="match status" value="1"/>
</dbReference>
<dbReference type="AlphaFoldDB" id="A0A810QJY3"/>
<evidence type="ECO:0000256" key="1">
    <source>
        <dbReference type="ARBA" id="ARBA00004141"/>
    </source>
</evidence>
<feature type="transmembrane region" description="Helical" evidence="9">
    <location>
        <begin position="282"/>
        <end position="308"/>
    </location>
</feature>
<keyword evidence="8" id="KW-0129">CBS domain</keyword>
<comment type="function">
    <text evidence="9">Acts as a magnesium transporter.</text>
</comment>
<dbReference type="InterPro" id="IPR046342">
    <property type="entry name" value="CBS_dom_sf"/>
</dbReference>
<comment type="caution">
    <text evidence="9">Lacks conserved residue(s) required for the propagation of feature annotation.</text>
</comment>
<feature type="transmembrane region" description="Helical" evidence="9">
    <location>
        <begin position="255"/>
        <end position="275"/>
    </location>
</feature>
<dbReference type="NCBIfam" id="TIGR00400">
    <property type="entry name" value="mgtE"/>
    <property type="match status" value="1"/>
</dbReference>
<evidence type="ECO:0000313" key="12">
    <source>
        <dbReference type="Proteomes" id="UP000679848"/>
    </source>
</evidence>
<comment type="similarity">
    <text evidence="2 9">Belongs to the SLC41A transporter family.</text>
</comment>
<evidence type="ECO:0000256" key="6">
    <source>
        <dbReference type="ARBA" id="ARBA00022989"/>
    </source>
</evidence>